<organism evidence="2 3">
    <name type="scientific">Leptospira ognonensis</name>
    <dbReference type="NCBI Taxonomy" id="2484945"/>
    <lineage>
        <taxon>Bacteria</taxon>
        <taxon>Pseudomonadati</taxon>
        <taxon>Spirochaetota</taxon>
        <taxon>Spirochaetia</taxon>
        <taxon>Leptospirales</taxon>
        <taxon>Leptospiraceae</taxon>
        <taxon>Leptospira</taxon>
    </lineage>
</organism>
<dbReference type="RefSeq" id="WP_135623776.1">
    <property type="nucleotide sequence ID" value="NZ_RQGD01000031.1"/>
</dbReference>
<evidence type="ECO:0000259" key="1">
    <source>
        <dbReference type="Pfam" id="PF22016"/>
    </source>
</evidence>
<dbReference type="Proteomes" id="UP000297693">
    <property type="component" value="Unassembled WGS sequence"/>
</dbReference>
<dbReference type="Pfam" id="PF22016">
    <property type="entry name" value="DUF6933"/>
    <property type="match status" value="1"/>
</dbReference>
<protein>
    <recommendedName>
        <fullName evidence="1">DUF6933 domain-containing protein</fullName>
    </recommendedName>
</protein>
<accession>A0A4V3JR53</accession>
<name>A0A4V3JR53_9LEPT</name>
<comment type="caution">
    <text evidence="2">The sequence shown here is derived from an EMBL/GenBank/DDBJ whole genome shotgun (WGS) entry which is preliminary data.</text>
</comment>
<sequence>MLIHCTFKLRKELRSLKSDSQNIRRSGSFLDFWYANLITIGRRKCVLFANEETLLHFLIPGTKQAEIQNLPDLFRRHLIKLLKHEEIPDPMIEAIKKESLDFQICGATNRSVLGSMNDIAKNYKGMILEQGGIDIADISSIICELNRMPMTAIEMQFPIDAFRGMMRKQMIHLI</sequence>
<proteinExistence type="predicted"/>
<feature type="domain" description="DUF6933" evidence="1">
    <location>
        <begin position="2"/>
        <end position="160"/>
    </location>
</feature>
<evidence type="ECO:0000313" key="2">
    <source>
        <dbReference type="EMBL" id="TGL58655.1"/>
    </source>
</evidence>
<evidence type="ECO:0000313" key="3">
    <source>
        <dbReference type="Proteomes" id="UP000297693"/>
    </source>
</evidence>
<keyword evidence="3" id="KW-1185">Reference proteome</keyword>
<dbReference type="EMBL" id="RQGD01000031">
    <property type="protein sequence ID" value="TGL58655.1"/>
    <property type="molecule type" value="Genomic_DNA"/>
</dbReference>
<dbReference type="AlphaFoldDB" id="A0A4V3JR53"/>
<gene>
    <name evidence="2" type="ORF">EHQ58_10060</name>
</gene>
<reference evidence="2" key="1">
    <citation type="journal article" date="2019" name="PLoS Negl. Trop. Dis.">
        <title>Revisiting the worldwide diversity of Leptospira species in the environment.</title>
        <authorList>
            <person name="Vincent A.T."/>
            <person name="Schiettekatte O."/>
            <person name="Bourhy P."/>
            <person name="Veyrier F.J."/>
            <person name="Picardeau M."/>
        </authorList>
    </citation>
    <scope>NUCLEOTIDE SEQUENCE [LARGE SCALE GENOMIC DNA]</scope>
    <source>
        <strain evidence="2">201702476</strain>
    </source>
</reference>
<dbReference type="InterPro" id="IPR053864">
    <property type="entry name" value="DUF6933"/>
</dbReference>
<dbReference type="OrthoDB" id="822841at2"/>